<dbReference type="PANTHER" id="PTHR30069:SF49">
    <property type="entry name" value="OUTER MEMBRANE PROTEIN C"/>
    <property type="match status" value="1"/>
</dbReference>
<dbReference type="GO" id="GO:0009279">
    <property type="term" value="C:cell outer membrane"/>
    <property type="evidence" value="ECO:0007669"/>
    <property type="project" value="UniProtKB-SubCell"/>
</dbReference>
<evidence type="ECO:0000259" key="9">
    <source>
        <dbReference type="Pfam" id="PF00593"/>
    </source>
</evidence>
<dbReference type="PANTHER" id="PTHR30069">
    <property type="entry name" value="TONB-DEPENDENT OUTER MEMBRANE RECEPTOR"/>
    <property type="match status" value="1"/>
</dbReference>
<evidence type="ECO:0000256" key="1">
    <source>
        <dbReference type="ARBA" id="ARBA00004571"/>
    </source>
</evidence>
<dbReference type="AlphaFoldDB" id="K6ZI21"/>
<dbReference type="InterPro" id="IPR036942">
    <property type="entry name" value="Beta-barrel_TonB_sf"/>
</dbReference>
<dbReference type="RefSeq" id="WP_006013661.1">
    <property type="nucleotide sequence ID" value="NZ_AUAV01000005.1"/>
</dbReference>
<dbReference type="Proteomes" id="UP000006251">
    <property type="component" value="Unassembled WGS sequence"/>
</dbReference>
<dbReference type="SUPFAM" id="SSF56935">
    <property type="entry name" value="Porins"/>
    <property type="match status" value="1"/>
</dbReference>
<comment type="subcellular location">
    <subcellularLocation>
        <location evidence="1 8">Cell outer membrane</location>
        <topology evidence="1 8">Multi-pass membrane protein</topology>
    </subcellularLocation>
</comment>
<keyword evidence="4 8" id="KW-0812">Transmembrane</keyword>
<keyword evidence="6 8" id="KW-0472">Membrane</keyword>
<evidence type="ECO:0000313" key="10">
    <source>
        <dbReference type="EMBL" id="GAC29997.1"/>
    </source>
</evidence>
<evidence type="ECO:0000256" key="4">
    <source>
        <dbReference type="ARBA" id="ARBA00022692"/>
    </source>
</evidence>
<proteinExistence type="inferred from homology"/>
<evidence type="ECO:0000256" key="5">
    <source>
        <dbReference type="ARBA" id="ARBA00023077"/>
    </source>
</evidence>
<dbReference type="PROSITE" id="PS52016">
    <property type="entry name" value="TONB_DEPENDENT_REC_3"/>
    <property type="match status" value="1"/>
</dbReference>
<dbReference type="Pfam" id="PF00593">
    <property type="entry name" value="TonB_dep_Rec_b-barrel"/>
    <property type="match status" value="1"/>
</dbReference>
<gene>
    <name evidence="10" type="ORF">GPAL_3146</name>
</gene>
<dbReference type="GO" id="GO:0044718">
    <property type="term" value="P:siderophore transmembrane transport"/>
    <property type="evidence" value="ECO:0007669"/>
    <property type="project" value="TreeGrafter"/>
</dbReference>
<keyword evidence="5" id="KW-0798">TonB box</keyword>
<dbReference type="STRING" id="1121922.GCA_000428905_01251"/>
<name>K6ZI21_9ALTE</name>
<evidence type="ECO:0000256" key="6">
    <source>
        <dbReference type="ARBA" id="ARBA00023136"/>
    </source>
</evidence>
<sequence>MTSRYCFSPVCSDNKSTKNNKKTIQLRAKSKPIKFKHSVYSLIYAAVILALTAPNNAFAESALKNSTQKSISRVKDDQQTPLHSEDREAKVIERIEIIGQINTGLMESEIALAETSSPDLRSQLSQLPGVSVNGNGLVSGIVQYRGLFGDRLKVKIDGIEIAGAGPNAMDSPLSHAIGNSHEIMLYQGIAPVSVGYETLAGAIEIKDAIPSLGDSKAFAASTTLSASWFTNNDAKMLGVSTVLANDENYASFQGQYQDAQNYESGDGLIIPSTFYERSGLKFKLGKHTDAYQLDLLIGSRNTNESGTPALAMDISFVDALWYKLSFEQNISNDWKTKVQVFGNQNQHIMNNFGLRTAPTLASYRQNTVDSKAVGVDLDVIQNSAKRNWQLGLNYYSQAHNSRITNPNTSSFFIQNFNNIQREVGSAYVQYNITANSKESANIHSNDVHWQLGGRFSNIGYSTDEVDSNMVLVNPNIATLANNFNTSQGTLDFDLIDLVVKAETKINDSLRATLSLGQKERAPSYNELYSWFPLGVSAGLADGRNYLGNLALKKETAGQIDIGLQLQSDGLTIMGSVFYHSIDNYIIGVLSSNMSANMIANMMGAQPPLQWNNRKAKLHGADLYISKIIGTHWQATMSGQWVEGKLSDSIDGQRYPLYRIAPLSGNISLRWSKADLDASLSLNIADSQNNVSLLQNERPTPGYAVWNFNLHYQVMPTLALSLVAENLLDKEYAQHLGGINRVSGSEIAVAQKVPEMGRNIGLYAEYSF</sequence>
<dbReference type="InterPro" id="IPR037066">
    <property type="entry name" value="Plug_dom_sf"/>
</dbReference>
<keyword evidence="3 8" id="KW-1134">Transmembrane beta strand</keyword>
<keyword evidence="7 8" id="KW-0998">Cell outer membrane</keyword>
<comment type="caution">
    <text evidence="10">The sequence shown here is derived from an EMBL/GenBank/DDBJ whole genome shotgun (WGS) entry which is preliminary data.</text>
</comment>
<dbReference type="EMBL" id="BAEQ01000051">
    <property type="protein sequence ID" value="GAC29997.1"/>
    <property type="molecule type" value="Genomic_DNA"/>
</dbReference>
<evidence type="ECO:0000256" key="3">
    <source>
        <dbReference type="ARBA" id="ARBA00022452"/>
    </source>
</evidence>
<reference evidence="11" key="1">
    <citation type="journal article" date="2014" name="Environ. Microbiol.">
        <title>Comparative genomics of the marine bacterial genus Glaciecola reveals the high degree of genomic diversity and genomic characteristic for cold adaptation.</title>
        <authorList>
            <person name="Qin Q.L."/>
            <person name="Xie B.B."/>
            <person name="Yu Y."/>
            <person name="Shu Y.L."/>
            <person name="Rong J.C."/>
            <person name="Zhang Y.J."/>
            <person name="Zhao D.L."/>
            <person name="Chen X.L."/>
            <person name="Zhang X.Y."/>
            <person name="Chen B."/>
            <person name="Zhou B.C."/>
            <person name="Zhang Y.Z."/>
        </authorList>
    </citation>
    <scope>NUCLEOTIDE SEQUENCE [LARGE SCALE GENOMIC DNA]</scope>
    <source>
        <strain evidence="11">ACAM 615</strain>
    </source>
</reference>
<evidence type="ECO:0000313" key="11">
    <source>
        <dbReference type="Proteomes" id="UP000006251"/>
    </source>
</evidence>
<dbReference type="Gene3D" id="2.170.130.10">
    <property type="entry name" value="TonB-dependent receptor, plug domain"/>
    <property type="match status" value="1"/>
</dbReference>
<protein>
    <submittedName>
        <fullName evidence="10">Iron complex outermembrane recepter protein</fullName>
    </submittedName>
</protein>
<dbReference type="InterPro" id="IPR000531">
    <property type="entry name" value="Beta-barrel_TonB"/>
</dbReference>
<keyword evidence="2 8" id="KW-0813">Transport</keyword>
<evidence type="ECO:0000256" key="8">
    <source>
        <dbReference type="PROSITE-ProRule" id="PRU01360"/>
    </source>
</evidence>
<dbReference type="GO" id="GO:0015344">
    <property type="term" value="F:siderophore uptake transmembrane transporter activity"/>
    <property type="evidence" value="ECO:0007669"/>
    <property type="project" value="TreeGrafter"/>
</dbReference>
<evidence type="ECO:0000256" key="2">
    <source>
        <dbReference type="ARBA" id="ARBA00022448"/>
    </source>
</evidence>
<accession>K6ZI21</accession>
<keyword evidence="11" id="KW-1185">Reference proteome</keyword>
<feature type="domain" description="TonB-dependent receptor-like beta-barrel" evidence="9">
    <location>
        <begin position="270"/>
        <end position="726"/>
    </location>
</feature>
<dbReference type="OrthoDB" id="5332150at2"/>
<organism evidence="10 11">
    <name type="scientific">Brumicola pallidula DSM 14239 = ACAM 615</name>
    <dbReference type="NCBI Taxonomy" id="1121922"/>
    <lineage>
        <taxon>Bacteria</taxon>
        <taxon>Pseudomonadati</taxon>
        <taxon>Pseudomonadota</taxon>
        <taxon>Gammaproteobacteria</taxon>
        <taxon>Alteromonadales</taxon>
        <taxon>Alteromonadaceae</taxon>
        <taxon>Brumicola</taxon>
    </lineage>
</organism>
<dbReference type="Gene3D" id="2.40.170.20">
    <property type="entry name" value="TonB-dependent receptor, beta-barrel domain"/>
    <property type="match status" value="1"/>
</dbReference>
<dbReference type="InterPro" id="IPR039426">
    <property type="entry name" value="TonB-dep_rcpt-like"/>
</dbReference>
<comment type="similarity">
    <text evidence="8">Belongs to the TonB-dependent receptor family.</text>
</comment>
<evidence type="ECO:0000256" key="7">
    <source>
        <dbReference type="ARBA" id="ARBA00023237"/>
    </source>
</evidence>